<name>A0A2U7NJK7_9CAUD</name>
<organism evidence="1 2">
    <name type="scientific">Pseudomonas phage PspYZU05</name>
    <dbReference type="NCBI Taxonomy" id="1983556"/>
    <lineage>
        <taxon>Viruses</taxon>
        <taxon>Duplodnaviria</taxon>
        <taxon>Heunggongvirae</taxon>
        <taxon>Uroviricota</taxon>
        <taxon>Caudoviricetes</taxon>
        <taxon>Pantevenvirales</taxon>
        <taxon>Straboviridae</taxon>
        <taxon>Jiangsuvirus</taxon>
        <taxon>Jiangsuvirus pspyzu05</taxon>
    </lineage>
</organism>
<protein>
    <submittedName>
        <fullName evidence="1">Baseplate hub distal subunit</fullName>
    </submittedName>
</protein>
<dbReference type="Proteomes" id="UP000247773">
    <property type="component" value="Genome"/>
</dbReference>
<reference evidence="1 2" key="1">
    <citation type="submission" date="2017-04" db="EMBL/GenBank/DDBJ databases">
        <title>Isolation of lytic bacteriophages infecting Pseudomonas strains for biocontrol of fish and shrimp spoilage during chilled storage.</title>
        <authorList>
            <person name="Yang Z."/>
            <person name="Tao X."/>
            <person name="Gao L."/>
            <person name="Rao S."/>
        </authorList>
    </citation>
    <scope>NUCLEOTIDE SEQUENCE [LARGE SCALE GENOMIC DNA]</scope>
</reference>
<sequence>MNLKSILPIKVLKVNRKTVKIPKLSLRHFKLIREVRDIDKNLHLLIESIHKGLTPAETVFVCVHLLEFNNRLKSEVTLNSHTFKVDDVAITQKLEFQSNGKTYKFRSPKLFENLGDVEDILSKCSEQEVDFLEMPAYVIVWADKILNMISVKSDKGLEIKGLNNIIELFAKEQ</sequence>
<evidence type="ECO:0000313" key="1">
    <source>
        <dbReference type="EMBL" id="ASD52104.1"/>
    </source>
</evidence>
<accession>A0A2U7NJK7</accession>
<dbReference type="EMBL" id="KY971610">
    <property type="protein sequence ID" value="ASD52104.1"/>
    <property type="molecule type" value="Genomic_DNA"/>
</dbReference>
<gene>
    <name evidence="1" type="ORF">PspYZU05_152</name>
</gene>
<dbReference type="Pfam" id="PF11110">
    <property type="entry name" value="Phage_hub_GP28"/>
    <property type="match status" value="1"/>
</dbReference>
<keyword evidence="2" id="KW-1185">Reference proteome</keyword>
<evidence type="ECO:0000313" key="2">
    <source>
        <dbReference type="Proteomes" id="UP000247773"/>
    </source>
</evidence>
<proteinExistence type="predicted"/>
<dbReference type="InterPro" id="IPR024342">
    <property type="entry name" value="Phage_T4_Gp28"/>
</dbReference>